<dbReference type="PANTHER" id="PTHR30250">
    <property type="entry name" value="PST FAMILY PREDICTED COLANIC ACID TRANSPORTER"/>
    <property type="match status" value="1"/>
</dbReference>
<dbReference type="GO" id="GO:0005886">
    <property type="term" value="C:plasma membrane"/>
    <property type="evidence" value="ECO:0007669"/>
    <property type="project" value="UniProtKB-SubCell"/>
</dbReference>
<keyword evidence="3 6" id="KW-0812">Transmembrane</keyword>
<feature type="transmembrane region" description="Helical" evidence="6">
    <location>
        <begin position="158"/>
        <end position="175"/>
    </location>
</feature>
<gene>
    <name evidence="7" type="ORF">US42_C0005G0040</name>
</gene>
<evidence type="ECO:0000313" key="8">
    <source>
        <dbReference type="Proteomes" id="UP000034849"/>
    </source>
</evidence>
<dbReference type="CDD" id="cd13128">
    <property type="entry name" value="MATE_Wzx_like"/>
    <property type="match status" value="1"/>
</dbReference>
<reference evidence="7 8" key="1">
    <citation type="journal article" date="2015" name="Nature">
        <title>rRNA introns, odd ribosomes, and small enigmatic genomes across a large radiation of phyla.</title>
        <authorList>
            <person name="Brown C.T."/>
            <person name="Hug L.A."/>
            <person name="Thomas B.C."/>
            <person name="Sharon I."/>
            <person name="Castelle C.J."/>
            <person name="Singh A."/>
            <person name="Wilkins M.J."/>
            <person name="Williams K.H."/>
            <person name="Banfield J.F."/>
        </authorList>
    </citation>
    <scope>NUCLEOTIDE SEQUENCE [LARGE SCALE GENOMIC DNA]</scope>
</reference>
<organism evidence="7 8">
    <name type="scientific">Candidatus Magasanikbacteria bacterium GW2011_GWC2_37_14</name>
    <dbReference type="NCBI Taxonomy" id="1619046"/>
    <lineage>
        <taxon>Bacteria</taxon>
        <taxon>Candidatus Magasanikiibacteriota</taxon>
    </lineage>
</organism>
<feature type="transmembrane region" description="Helical" evidence="6">
    <location>
        <begin position="368"/>
        <end position="386"/>
    </location>
</feature>
<keyword evidence="4 6" id="KW-1133">Transmembrane helix</keyword>
<feature type="transmembrane region" description="Helical" evidence="6">
    <location>
        <begin position="52"/>
        <end position="76"/>
    </location>
</feature>
<comment type="caution">
    <text evidence="7">The sequence shown here is derived from an EMBL/GenBank/DDBJ whole genome shotgun (WGS) entry which is preliminary data.</text>
</comment>
<feature type="transmembrane region" description="Helical" evidence="6">
    <location>
        <begin position="392"/>
        <end position="413"/>
    </location>
</feature>
<evidence type="ECO:0000256" key="3">
    <source>
        <dbReference type="ARBA" id="ARBA00022692"/>
    </source>
</evidence>
<comment type="subcellular location">
    <subcellularLocation>
        <location evidence="1">Cell membrane</location>
        <topology evidence="1">Multi-pass membrane protein</topology>
    </subcellularLocation>
</comment>
<feature type="transmembrane region" description="Helical" evidence="6">
    <location>
        <begin position="298"/>
        <end position="320"/>
    </location>
</feature>
<evidence type="ECO:0000256" key="5">
    <source>
        <dbReference type="ARBA" id="ARBA00023136"/>
    </source>
</evidence>
<feature type="transmembrane region" description="Helical" evidence="6">
    <location>
        <begin position="96"/>
        <end position="119"/>
    </location>
</feature>
<dbReference type="PANTHER" id="PTHR30250:SF11">
    <property type="entry name" value="O-ANTIGEN TRANSPORTER-RELATED"/>
    <property type="match status" value="1"/>
</dbReference>
<feature type="transmembrane region" description="Helical" evidence="6">
    <location>
        <begin position="261"/>
        <end position="286"/>
    </location>
</feature>
<dbReference type="Proteomes" id="UP000034849">
    <property type="component" value="Unassembled WGS sequence"/>
</dbReference>
<dbReference type="InterPro" id="IPR002797">
    <property type="entry name" value="Polysacc_synth"/>
</dbReference>
<feature type="transmembrane region" description="Helical" evidence="6">
    <location>
        <begin position="224"/>
        <end position="241"/>
    </location>
</feature>
<name>A0A0G0GNS6_9BACT</name>
<evidence type="ECO:0000256" key="1">
    <source>
        <dbReference type="ARBA" id="ARBA00004651"/>
    </source>
</evidence>
<dbReference type="STRING" id="1619046.US42_C0005G0040"/>
<sequence length="483" mass="54321">MIRYPHNQQYNMSTTRAIVKNTSVQIIGKITSTALGLLGLGLMTRYLGPEKFGWYITTMSFLQFIGILIDFGLIPVTAQMLSEPEHDKNKLFRNLIGFRLTSAIIFLGLAPLLALFFPYPPQVKIAIVISTLTFLSVAMNQVFIGLYQNKLQMHLSAIGENIGRIIFTIGLWLCIKNQASFLTVMWVVVLNSLIYTICMWFSARKFTAISPAFDWNIWKSIIKKMWPVAISIIFNVVYLRGDTVLLSLFKSQQEVGIYGAAYRVIDILAQTAMMLMGVMLPLLSYYWSRSLKTEFRKFYQQAFDGMMLFAVPLTIGTIILADKIMNLVAPEYNAGAPLKILALAVFGVFLGSIFGHTAVAINKQKQTIWIYVSDAVLTLAGYLYFIPKFGMYGAAWMTVFSEFYAGILLLIVIKHYTKEKIQTLTFGKILLAGVLMGFALNYLIKLNVILLVIIGVLVYGLVLLVTKAISQETLKEILAIKQK</sequence>
<feature type="transmembrane region" description="Helical" evidence="6">
    <location>
        <begin position="125"/>
        <end position="146"/>
    </location>
</feature>
<dbReference type="InterPro" id="IPR050833">
    <property type="entry name" value="Poly_Biosynth_Transport"/>
</dbReference>
<accession>A0A0G0GNS6</accession>
<dbReference type="AlphaFoldDB" id="A0A0G0GNS6"/>
<evidence type="ECO:0000256" key="6">
    <source>
        <dbReference type="SAM" id="Phobius"/>
    </source>
</evidence>
<protein>
    <submittedName>
        <fullName evidence="7">Polysaccharide biosynthesis protein</fullName>
    </submittedName>
</protein>
<feature type="transmembrane region" description="Helical" evidence="6">
    <location>
        <begin position="448"/>
        <end position="466"/>
    </location>
</feature>
<dbReference type="EMBL" id="LBSX01000005">
    <property type="protein sequence ID" value="KKQ27815.1"/>
    <property type="molecule type" value="Genomic_DNA"/>
</dbReference>
<feature type="transmembrane region" description="Helical" evidence="6">
    <location>
        <begin position="340"/>
        <end position="361"/>
    </location>
</feature>
<feature type="transmembrane region" description="Helical" evidence="6">
    <location>
        <begin position="425"/>
        <end position="442"/>
    </location>
</feature>
<keyword evidence="5 6" id="KW-0472">Membrane</keyword>
<feature type="transmembrane region" description="Helical" evidence="6">
    <location>
        <begin position="26"/>
        <end position="46"/>
    </location>
</feature>
<keyword evidence="2" id="KW-1003">Cell membrane</keyword>
<proteinExistence type="predicted"/>
<evidence type="ECO:0000313" key="7">
    <source>
        <dbReference type="EMBL" id="KKQ27815.1"/>
    </source>
</evidence>
<evidence type="ECO:0000256" key="2">
    <source>
        <dbReference type="ARBA" id="ARBA00022475"/>
    </source>
</evidence>
<evidence type="ECO:0000256" key="4">
    <source>
        <dbReference type="ARBA" id="ARBA00022989"/>
    </source>
</evidence>
<feature type="transmembrane region" description="Helical" evidence="6">
    <location>
        <begin position="181"/>
        <end position="203"/>
    </location>
</feature>
<dbReference type="Pfam" id="PF01943">
    <property type="entry name" value="Polysacc_synt"/>
    <property type="match status" value="1"/>
</dbReference>